<dbReference type="AlphaFoldDB" id="A0A8E0NDS2"/>
<accession>A0A8E0NDS2</accession>
<evidence type="ECO:0000313" key="2">
    <source>
        <dbReference type="Proteomes" id="UP000016569"/>
    </source>
</evidence>
<proteinExistence type="predicted"/>
<dbReference type="RefSeq" id="WP_021698616.1">
    <property type="nucleotide sequence ID" value="NZ_BATC01000082.1"/>
</dbReference>
<sequence length="63" mass="7005">MTDAERVDALLDLVDPDRTEDRARSARLMVLGLAERTGRGHRPTIAGWNLLGDRGRAFRSDQG</sequence>
<name>A0A8E0NDS2_9CAUL</name>
<reference evidence="2" key="1">
    <citation type="journal article" date="2013" name="Genome Announc.">
        <title>Draft Genome Sequence of the Dimorphic Prosthecate Bacterium Brevundimonas abyssalis TAR-001T.</title>
        <authorList>
            <person name="Tsubouchi T."/>
            <person name="Nishi S."/>
            <person name="Usui K."/>
            <person name="Shimane Y."/>
            <person name="Takaki Y."/>
            <person name="Maruyama T."/>
            <person name="Hatada Y."/>
        </authorList>
    </citation>
    <scope>NUCLEOTIDE SEQUENCE [LARGE SCALE GENOMIC DNA]</scope>
    <source>
        <strain evidence="2">TAR-001</strain>
    </source>
</reference>
<dbReference type="Proteomes" id="UP000016569">
    <property type="component" value="Unassembled WGS sequence"/>
</dbReference>
<evidence type="ECO:0000313" key="1">
    <source>
        <dbReference type="EMBL" id="GAD60522.1"/>
    </source>
</evidence>
<dbReference type="OrthoDB" id="7206777at2"/>
<gene>
    <name evidence="1" type="ORF">MBEBAB_2772</name>
</gene>
<dbReference type="EMBL" id="BATC01000082">
    <property type="protein sequence ID" value="GAD60522.1"/>
    <property type="molecule type" value="Genomic_DNA"/>
</dbReference>
<protein>
    <submittedName>
        <fullName evidence="1">Uncharacterized protein</fullName>
    </submittedName>
</protein>
<organism evidence="1 2">
    <name type="scientific">Brevundimonas abyssalis TAR-001</name>
    <dbReference type="NCBI Taxonomy" id="1391729"/>
    <lineage>
        <taxon>Bacteria</taxon>
        <taxon>Pseudomonadati</taxon>
        <taxon>Pseudomonadota</taxon>
        <taxon>Alphaproteobacteria</taxon>
        <taxon>Caulobacterales</taxon>
        <taxon>Caulobacteraceae</taxon>
        <taxon>Brevundimonas</taxon>
    </lineage>
</organism>
<comment type="caution">
    <text evidence="1">The sequence shown here is derived from an EMBL/GenBank/DDBJ whole genome shotgun (WGS) entry which is preliminary data.</text>
</comment>
<keyword evidence="2" id="KW-1185">Reference proteome</keyword>